<accession>A0AAP7N5B0</accession>
<dbReference type="Pfam" id="PF10823">
    <property type="entry name" value="DUF2568"/>
    <property type="match status" value="1"/>
</dbReference>
<evidence type="ECO:0000313" key="2">
    <source>
        <dbReference type="EMBL" id="OIK20299.1"/>
    </source>
</evidence>
<dbReference type="Proteomes" id="UP000180036">
    <property type="component" value="Unassembled WGS sequence"/>
</dbReference>
<feature type="transmembrane region" description="Helical" evidence="1">
    <location>
        <begin position="108"/>
        <end position="127"/>
    </location>
</feature>
<feature type="transmembrane region" description="Helical" evidence="1">
    <location>
        <begin position="20"/>
        <end position="38"/>
    </location>
</feature>
<gene>
    <name evidence="2" type="ORF">BKP66_11740</name>
</gene>
<dbReference type="EMBL" id="MOEA01000003">
    <property type="protein sequence ID" value="OIK20299.1"/>
    <property type="molecule type" value="Genomic_DNA"/>
</dbReference>
<keyword evidence="1" id="KW-0812">Transmembrane</keyword>
<evidence type="ECO:0000313" key="3">
    <source>
        <dbReference type="Proteomes" id="UP000180036"/>
    </source>
</evidence>
<evidence type="ECO:0000256" key="1">
    <source>
        <dbReference type="SAM" id="Phobius"/>
    </source>
</evidence>
<name>A0AAP7N5B0_BACAM</name>
<sequence length="133" mass="15141">MVTKELEYLELNNLNQINLLLRFLLEVAALIFIGLFAWSHFNGFLKYVLTLVLPIVAMLIWTVFAVPNDSSRSGQTVIAVNGVIRLIIELLIFAIAVAAIYFSDLKTVSIIFFCLIILHYIASVERIKWLLNQ</sequence>
<evidence type="ECO:0008006" key="4">
    <source>
        <dbReference type="Google" id="ProtNLM"/>
    </source>
</evidence>
<dbReference type="AlphaFoldDB" id="A0AAP7N5B0"/>
<keyword evidence="1" id="KW-0472">Membrane</keyword>
<proteinExistence type="predicted"/>
<feature type="transmembrane region" description="Helical" evidence="1">
    <location>
        <begin position="44"/>
        <end position="66"/>
    </location>
</feature>
<feature type="transmembrane region" description="Helical" evidence="1">
    <location>
        <begin position="78"/>
        <end position="102"/>
    </location>
</feature>
<dbReference type="InterPro" id="IPR021214">
    <property type="entry name" value="DUF2568"/>
</dbReference>
<protein>
    <recommendedName>
        <fullName evidence="4">DUF2568 domain-containing protein</fullName>
    </recommendedName>
</protein>
<comment type="caution">
    <text evidence="2">The sequence shown here is derived from an EMBL/GenBank/DDBJ whole genome shotgun (WGS) entry which is preliminary data.</text>
</comment>
<keyword evidence="1" id="KW-1133">Transmembrane helix</keyword>
<reference evidence="2 3" key="1">
    <citation type="submission" date="2016-10" db="EMBL/GenBank/DDBJ databases">
        <authorList>
            <person name="Marach S."/>
            <person name="Prathuangwong S."/>
            <person name="Takikawa Y."/>
            <person name="Dohra H."/>
        </authorList>
    </citation>
    <scope>NUCLEOTIDE SEQUENCE [LARGE SCALE GENOMIC DNA]</scope>
    <source>
        <strain evidence="2 3">K2</strain>
    </source>
</reference>
<organism evidence="2 3">
    <name type="scientific">Bacillus amyloliquefaciens</name>
    <name type="common">Bacillus velezensis</name>
    <dbReference type="NCBI Taxonomy" id="1390"/>
    <lineage>
        <taxon>Bacteria</taxon>
        <taxon>Bacillati</taxon>
        <taxon>Bacillota</taxon>
        <taxon>Bacilli</taxon>
        <taxon>Bacillales</taxon>
        <taxon>Bacillaceae</taxon>
        <taxon>Bacillus</taxon>
        <taxon>Bacillus amyloliquefaciens group</taxon>
    </lineage>
</organism>